<accession>A0ABN6LET6</accession>
<evidence type="ECO:0000313" key="2">
    <source>
        <dbReference type="EMBL" id="BDC99861.1"/>
    </source>
</evidence>
<keyword evidence="3" id="KW-1185">Reference proteome</keyword>
<feature type="transmembrane region" description="Helical" evidence="1">
    <location>
        <begin position="98"/>
        <end position="117"/>
    </location>
</feature>
<organism evidence="2 3">
    <name type="scientific">Persicobacter psychrovividus</name>
    <dbReference type="NCBI Taxonomy" id="387638"/>
    <lineage>
        <taxon>Bacteria</taxon>
        <taxon>Pseudomonadati</taxon>
        <taxon>Bacteroidota</taxon>
        <taxon>Cytophagia</taxon>
        <taxon>Cytophagales</taxon>
        <taxon>Persicobacteraceae</taxon>
        <taxon>Persicobacter</taxon>
    </lineage>
</organism>
<dbReference type="RefSeq" id="WP_338397049.1">
    <property type="nucleotide sequence ID" value="NZ_AP025292.1"/>
</dbReference>
<reference evidence="2 3" key="1">
    <citation type="submission" date="2021-12" db="EMBL/GenBank/DDBJ databases">
        <title>Genome sequencing of bacteria with rrn-lacking chromosome and rrn-plasmid.</title>
        <authorList>
            <person name="Anda M."/>
            <person name="Iwasaki W."/>
        </authorList>
    </citation>
    <scope>NUCLEOTIDE SEQUENCE [LARGE SCALE GENOMIC DNA]</scope>
    <source>
        <strain evidence="2 3">NBRC 101262</strain>
    </source>
</reference>
<keyword evidence="1" id="KW-0812">Transmembrane</keyword>
<evidence type="ECO:0008006" key="4">
    <source>
        <dbReference type="Google" id="ProtNLM"/>
    </source>
</evidence>
<name>A0ABN6LET6_9BACT</name>
<sequence>MTKKDFFVLLIKVFGLYFLVLNLFTILPQSIPFIMIGADSTGVLIIVASVIFSIGITYALIFYASKVVDLLRLDSGFEESYIKLGDFKPKDVVRISSFILGGVMVVNNFPKLLNYIYIALKQDNNPFDSPIDKTQMALTFVQIFVGLLLVTNYEWVAKWLNGDKKQKLA</sequence>
<evidence type="ECO:0000313" key="3">
    <source>
        <dbReference type="Proteomes" id="UP001354989"/>
    </source>
</evidence>
<proteinExistence type="predicted"/>
<feature type="transmembrane region" description="Helical" evidence="1">
    <location>
        <begin position="137"/>
        <end position="157"/>
    </location>
</feature>
<dbReference type="EMBL" id="AP025292">
    <property type="protein sequence ID" value="BDC99861.1"/>
    <property type="molecule type" value="Genomic_DNA"/>
</dbReference>
<dbReference type="Proteomes" id="UP001354989">
    <property type="component" value="Chromosome"/>
</dbReference>
<evidence type="ECO:0000256" key="1">
    <source>
        <dbReference type="SAM" id="Phobius"/>
    </source>
</evidence>
<protein>
    <recommendedName>
        <fullName evidence="4">DUF2975 domain-containing protein</fullName>
    </recommendedName>
</protein>
<keyword evidence="1" id="KW-0472">Membrane</keyword>
<feature type="transmembrane region" description="Helical" evidence="1">
    <location>
        <begin position="7"/>
        <end position="31"/>
    </location>
</feature>
<feature type="transmembrane region" description="Helical" evidence="1">
    <location>
        <begin position="43"/>
        <end position="64"/>
    </location>
</feature>
<keyword evidence="1" id="KW-1133">Transmembrane helix</keyword>
<gene>
    <name evidence="2" type="ORF">PEPS_21420</name>
</gene>